<keyword evidence="3" id="KW-1185">Reference proteome</keyword>
<name>A0ABZ2TMJ6_9BACT</name>
<feature type="domain" description="Protein NO VEIN C-terminal" evidence="1">
    <location>
        <begin position="318"/>
        <end position="378"/>
    </location>
</feature>
<reference evidence="2" key="1">
    <citation type="submission" date="2021-11" db="EMBL/GenBank/DDBJ databases">
        <title>The first genome sequence of unculturable Mycoplasma faucium obtained by de novo assembly of metagenomic reads.</title>
        <authorList>
            <person name="Sabat A.J."/>
            <person name="Bathoorn E."/>
            <person name="Akkerboom V."/>
            <person name="Friedrich A.W."/>
        </authorList>
    </citation>
    <scope>NUCLEOTIDE SEQUENCE [LARGE SCALE GENOMIC DNA]</scope>
    <source>
        <strain evidence="2">UMCG-MFM1</strain>
    </source>
</reference>
<evidence type="ECO:0000313" key="2">
    <source>
        <dbReference type="EMBL" id="WYM97585.1"/>
    </source>
</evidence>
<evidence type="ECO:0000259" key="1">
    <source>
        <dbReference type="Pfam" id="PF13020"/>
    </source>
</evidence>
<sequence>MNKEIIDNFLQEYDIWYSNNKKDIVKELNNDKKRHKEFLSLFPKKKIAKMNIDEYVIGKKTKSFCWWVEDNLRNLGDIRGGRLTSYSRFGLYFDKEINDYVFGNKKTKKTKFGDNKDEIFKNIIQKITKLLDDLEKKKYDELINNEINPLFKNKLIYLYDPENWIPIYGDDDLSDILLMLEISYNNDDDRINKRRKLFWFLKSLNRSNITPLLFMKFIYSQYKNLINDKEIKQMSKIPKNINVKCIKLEYISSIEKIPSKLKVEKHGQINPLNYRDIVIKNRIGKTGEEIVEKYLKSKAGKLRLNIDENIEIESPCLGEKRDDYKHYDFAYYEKDTHKKIYIEVKSSKSNDKNNIAFFISSAELKFAQENKDSHFIMYINLNNPSIIKQIPISAIIDMFEPVKYEFKGKV</sequence>
<accession>A0ABZ2TMJ6</accession>
<gene>
    <name evidence="2" type="ORF">LQ356_01655</name>
</gene>
<evidence type="ECO:0000313" key="3">
    <source>
        <dbReference type="Proteomes" id="UP001622612"/>
    </source>
</evidence>
<dbReference type="InterPro" id="IPR024975">
    <property type="entry name" value="NOV_C"/>
</dbReference>
<dbReference type="EMBL" id="CP088155">
    <property type="protein sequence ID" value="WYM97585.1"/>
    <property type="molecule type" value="Genomic_DNA"/>
</dbReference>
<organism evidence="2 3">
    <name type="scientific">Metamycoplasma faucium</name>
    <dbReference type="NCBI Taxonomy" id="56142"/>
    <lineage>
        <taxon>Bacteria</taxon>
        <taxon>Bacillati</taxon>
        <taxon>Mycoplasmatota</taxon>
        <taxon>Mycoplasmoidales</taxon>
        <taxon>Metamycoplasmataceae</taxon>
        <taxon>Metamycoplasma</taxon>
    </lineage>
</organism>
<dbReference type="Pfam" id="PF13020">
    <property type="entry name" value="NOV_C"/>
    <property type="match status" value="1"/>
</dbReference>
<protein>
    <submittedName>
        <fullName evidence="2">DUF3883 domain-containing protein</fullName>
    </submittedName>
</protein>
<proteinExistence type="predicted"/>
<dbReference type="RefSeq" id="WP_405312121.1">
    <property type="nucleotide sequence ID" value="NZ_CP088155.1"/>
</dbReference>
<dbReference type="Proteomes" id="UP001622612">
    <property type="component" value="Chromosome"/>
</dbReference>